<sequence>MKKLLDIVIWCCRNTYLWLNNFFITYFCDS</sequence>
<dbReference type="AlphaFoldDB" id="A0A0E9SS95"/>
<name>A0A0E9SS95_ANGAN</name>
<protein>
    <submittedName>
        <fullName evidence="1">Uncharacterized protein</fullName>
    </submittedName>
</protein>
<proteinExistence type="predicted"/>
<reference evidence="1" key="1">
    <citation type="submission" date="2014-11" db="EMBL/GenBank/DDBJ databases">
        <authorList>
            <person name="Amaro Gonzalez C."/>
        </authorList>
    </citation>
    <scope>NUCLEOTIDE SEQUENCE</scope>
</reference>
<reference evidence="1" key="2">
    <citation type="journal article" date="2015" name="Fish Shellfish Immunol.">
        <title>Early steps in the European eel (Anguilla anguilla)-Vibrio vulnificus interaction in the gills: Role of the RtxA13 toxin.</title>
        <authorList>
            <person name="Callol A."/>
            <person name="Pajuelo D."/>
            <person name="Ebbesson L."/>
            <person name="Teles M."/>
            <person name="MacKenzie S."/>
            <person name="Amaro C."/>
        </authorList>
    </citation>
    <scope>NUCLEOTIDE SEQUENCE</scope>
</reference>
<accession>A0A0E9SS95</accession>
<organism evidence="1">
    <name type="scientific">Anguilla anguilla</name>
    <name type="common">European freshwater eel</name>
    <name type="synonym">Muraena anguilla</name>
    <dbReference type="NCBI Taxonomy" id="7936"/>
    <lineage>
        <taxon>Eukaryota</taxon>
        <taxon>Metazoa</taxon>
        <taxon>Chordata</taxon>
        <taxon>Craniata</taxon>
        <taxon>Vertebrata</taxon>
        <taxon>Euteleostomi</taxon>
        <taxon>Actinopterygii</taxon>
        <taxon>Neopterygii</taxon>
        <taxon>Teleostei</taxon>
        <taxon>Anguilliformes</taxon>
        <taxon>Anguillidae</taxon>
        <taxon>Anguilla</taxon>
    </lineage>
</organism>
<evidence type="ECO:0000313" key="1">
    <source>
        <dbReference type="EMBL" id="JAH43530.1"/>
    </source>
</evidence>
<dbReference type="EMBL" id="GBXM01065047">
    <property type="protein sequence ID" value="JAH43530.1"/>
    <property type="molecule type" value="Transcribed_RNA"/>
</dbReference>